<reference evidence="2 3" key="1">
    <citation type="journal article" date="2010" name="Science">
        <title>Genomic comparison of the ants Camponotus floridanus and Harpegnathos saltator.</title>
        <authorList>
            <person name="Bonasio R."/>
            <person name="Zhang G."/>
            <person name="Ye C."/>
            <person name="Mutti N.S."/>
            <person name="Fang X."/>
            <person name="Qin N."/>
            <person name="Donahue G."/>
            <person name="Yang P."/>
            <person name="Li Q."/>
            <person name="Li C."/>
            <person name="Zhang P."/>
            <person name="Huang Z."/>
            <person name="Berger S.L."/>
            <person name="Reinberg D."/>
            <person name="Wang J."/>
            <person name="Liebig J."/>
        </authorList>
    </citation>
    <scope>NUCLEOTIDE SEQUENCE [LARGE SCALE GENOMIC DNA]</scope>
    <source>
        <strain evidence="2 3">Hsal</strain>
    </source>
</reference>
<dbReference type="AlphaFoldDB" id="A0A1U9JSC0"/>
<evidence type="ECO:0000313" key="2">
    <source>
        <dbReference type="EMBL" id="AQS40753.1"/>
    </source>
</evidence>
<keyword evidence="3" id="KW-1185">Reference proteome</keyword>
<keyword evidence="1" id="KW-0812">Transmembrane</keyword>
<accession>A0A1U9JSC0</accession>
<organism evidence="2 3">
    <name type="scientific">Candidatus Tokpelaia hoelldobleri</name>
    <dbReference type="NCBI Taxonomy" id="1902579"/>
    <lineage>
        <taxon>Bacteria</taxon>
        <taxon>Pseudomonadati</taxon>
        <taxon>Pseudomonadota</taxon>
        <taxon>Alphaproteobacteria</taxon>
        <taxon>Hyphomicrobiales</taxon>
        <taxon>Candidatus Tokpelaia</taxon>
    </lineage>
</organism>
<dbReference type="KEGG" id="thd:BHV28_00270"/>
<protein>
    <submittedName>
        <fullName evidence="2">Uncharacterized protein</fullName>
    </submittedName>
</protein>
<dbReference type="Proteomes" id="UP000188912">
    <property type="component" value="Chromosome"/>
</dbReference>
<dbReference type="STRING" id="1902579.BHV28_00270"/>
<evidence type="ECO:0000313" key="3">
    <source>
        <dbReference type="Proteomes" id="UP000188912"/>
    </source>
</evidence>
<sequence length="71" mass="8185">MNSDPGDIFDVIRFVIIFFGNLYDNWYFAVIIAGLCVYGLFALKGMMWKIICSLYLVLFVIFYSLLLAIIS</sequence>
<gene>
    <name evidence="2" type="ORF">BHV28_00270</name>
</gene>
<reference evidence="2 3" key="2">
    <citation type="journal article" date="2016" name="Sci. Rep.">
        <title>The genome of Rhizobiales bacteria in predatory ants reveals urease gene functions but no genes for nitrogen fixation.</title>
        <authorList>
            <person name="Neuvonen M.M."/>
            <person name="Tamarit D."/>
            <person name="Naslund K."/>
            <person name="Liebig J."/>
            <person name="Feldhaar H."/>
            <person name="Moran N.A."/>
            <person name="Guy L."/>
            <person name="Andersson S.G."/>
        </authorList>
    </citation>
    <scope>NUCLEOTIDE SEQUENCE [LARGE SCALE GENOMIC DNA]</scope>
    <source>
        <strain evidence="2 3">Hsal</strain>
    </source>
</reference>
<keyword evidence="1" id="KW-1133">Transmembrane helix</keyword>
<feature type="transmembrane region" description="Helical" evidence="1">
    <location>
        <begin position="50"/>
        <end position="70"/>
    </location>
</feature>
<name>A0A1U9JSC0_9HYPH</name>
<evidence type="ECO:0000256" key="1">
    <source>
        <dbReference type="SAM" id="Phobius"/>
    </source>
</evidence>
<proteinExistence type="predicted"/>
<feature type="transmembrane region" description="Helical" evidence="1">
    <location>
        <begin position="26"/>
        <end position="43"/>
    </location>
</feature>
<keyword evidence="1" id="KW-0472">Membrane</keyword>
<dbReference type="EMBL" id="CP017315">
    <property type="protein sequence ID" value="AQS40753.1"/>
    <property type="molecule type" value="Genomic_DNA"/>
</dbReference>